<dbReference type="Proteomes" id="UP001153076">
    <property type="component" value="Unassembled WGS sequence"/>
</dbReference>
<dbReference type="PANTHER" id="PTHR16127:SF13">
    <property type="entry name" value="GH01188P"/>
    <property type="match status" value="1"/>
</dbReference>
<dbReference type="PANTHER" id="PTHR16127">
    <property type="entry name" value="TAXILIN"/>
    <property type="match status" value="1"/>
</dbReference>
<feature type="compositionally biased region" description="Basic and acidic residues" evidence="3">
    <location>
        <begin position="35"/>
        <end position="50"/>
    </location>
</feature>
<comment type="caution">
    <text evidence="4">The sequence shown here is derived from an EMBL/GenBank/DDBJ whole genome shotgun (WGS) entry which is preliminary data.</text>
</comment>
<feature type="region of interest" description="Disordered" evidence="3">
    <location>
        <begin position="1"/>
        <end position="63"/>
    </location>
</feature>
<gene>
    <name evidence="4" type="ORF">Cgig2_011603</name>
</gene>
<sequence length="534" mass="60958">MENSPANQLPEVDSLPDGFVEGPSISLAPRTPSNEQEKPCADYKEDKLSESDTLNYSSNEVSASEFIPVEEKADKVRKLRTFPVPLSDKDDYDASRESANVSDEGFLNEREDALVVNSESSTSVSKVSTECYLGTSTTDGKEKYQSEVQSSTKDLGFHSKTLDLRIRESIVGVLCGKQRAFGRLGIATRLVGSDRPPLAGHRLLLVVFWRAGRPISCEICSCSFRASLLYISVGSTTAEANIAKMAQLSDNEKTRKEMVEGKRKNSKRTFKTEQEFLEFTLKYQQVLAERDAAIAVRDKLESLCRELQRQNKMLMDECKKVSEEGQNLRLDLSTKFQDAIKDVSNRLEEQKGECLSQLKENEMLRDKLKQLADQYTLAQQQYAQELKQKTLELKIAELKIQQNEEKLAHEQEQMKLYAEKISQLLETEKSLRLQLTADGEKFQQFQDALVKSNEVFETFKQEIEKMSKLTKELKKENTFLKSKCEKSDYTLVELVEERERMKKQLEKTKNQKEKLESLCRSLQAERKQSSDSTV</sequence>
<feature type="compositionally biased region" description="Polar residues" evidence="3">
    <location>
        <begin position="51"/>
        <end position="62"/>
    </location>
</feature>
<evidence type="ECO:0000256" key="1">
    <source>
        <dbReference type="ARBA" id="ARBA00009550"/>
    </source>
</evidence>
<reference evidence="4" key="1">
    <citation type="submission" date="2022-04" db="EMBL/GenBank/DDBJ databases">
        <title>Carnegiea gigantea Genome sequencing and assembly v2.</title>
        <authorList>
            <person name="Copetti D."/>
            <person name="Sanderson M.J."/>
            <person name="Burquez A."/>
            <person name="Wojciechowski M.F."/>
        </authorList>
    </citation>
    <scope>NUCLEOTIDE SEQUENCE</scope>
    <source>
        <strain evidence="4">SGP5-SGP5p</strain>
        <tissue evidence="4">Aerial part</tissue>
    </source>
</reference>
<evidence type="ECO:0000256" key="2">
    <source>
        <dbReference type="SAM" id="Coils"/>
    </source>
</evidence>
<dbReference type="AlphaFoldDB" id="A0A9Q1GLF0"/>
<dbReference type="GO" id="GO:0019905">
    <property type="term" value="F:syntaxin binding"/>
    <property type="evidence" value="ECO:0007669"/>
    <property type="project" value="InterPro"/>
</dbReference>
<feature type="coiled-coil region" evidence="2">
    <location>
        <begin position="361"/>
        <end position="427"/>
    </location>
</feature>
<organism evidence="4 5">
    <name type="scientific">Carnegiea gigantea</name>
    <dbReference type="NCBI Taxonomy" id="171969"/>
    <lineage>
        <taxon>Eukaryota</taxon>
        <taxon>Viridiplantae</taxon>
        <taxon>Streptophyta</taxon>
        <taxon>Embryophyta</taxon>
        <taxon>Tracheophyta</taxon>
        <taxon>Spermatophyta</taxon>
        <taxon>Magnoliopsida</taxon>
        <taxon>eudicotyledons</taxon>
        <taxon>Gunneridae</taxon>
        <taxon>Pentapetalae</taxon>
        <taxon>Caryophyllales</taxon>
        <taxon>Cactineae</taxon>
        <taxon>Cactaceae</taxon>
        <taxon>Cactoideae</taxon>
        <taxon>Echinocereeae</taxon>
        <taxon>Carnegiea</taxon>
    </lineage>
</organism>
<evidence type="ECO:0008006" key="6">
    <source>
        <dbReference type="Google" id="ProtNLM"/>
    </source>
</evidence>
<accession>A0A9Q1GLF0</accession>
<evidence type="ECO:0000313" key="5">
    <source>
        <dbReference type="Proteomes" id="UP001153076"/>
    </source>
</evidence>
<feature type="coiled-coil region" evidence="2">
    <location>
        <begin position="456"/>
        <end position="532"/>
    </location>
</feature>
<feature type="coiled-coil region" evidence="2">
    <location>
        <begin position="290"/>
        <end position="324"/>
    </location>
</feature>
<evidence type="ECO:0000313" key="4">
    <source>
        <dbReference type="EMBL" id="KAJ8421215.1"/>
    </source>
</evidence>
<evidence type="ECO:0000256" key="3">
    <source>
        <dbReference type="SAM" id="MobiDB-lite"/>
    </source>
</evidence>
<dbReference type="EMBL" id="JAKOGI010002847">
    <property type="protein sequence ID" value="KAJ8421215.1"/>
    <property type="molecule type" value="Genomic_DNA"/>
</dbReference>
<keyword evidence="2" id="KW-0175">Coiled coil</keyword>
<dbReference type="InterPro" id="IPR026183">
    <property type="entry name" value="Taxilin_fam"/>
</dbReference>
<name>A0A9Q1GLF0_9CARY</name>
<protein>
    <recommendedName>
        <fullName evidence="6">Beta-taxilin</fullName>
    </recommendedName>
</protein>
<comment type="similarity">
    <text evidence="1">Belongs to the taxilin family.</text>
</comment>
<dbReference type="Pfam" id="PF09728">
    <property type="entry name" value="Taxilin"/>
    <property type="match status" value="1"/>
</dbReference>
<dbReference type="OrthoDB" id="425555at2759"/>
<keyword evidence="5" id="KW-1185">Reference proteome</keyword>
<proteinExistence type="inferred from homology"/>